<reference evidence="3" key="1">
    <citation type="submission" date="2014-04" db="EMBL/GenBank/DDBJ databases">
        <title>Evolutionary Origins and Diversification of the Mycorrhizal Mutualists.</title>
        <authorList>
            <consortium name="DOE Joint Genome Institute"/>
            <consortium name="Mycorrhizal Genomics Consortium"/>
            <person name="Kohler A."/>
            <person name="Kuo A."/>
            <person name="Nagy L.G."/>
            <person name="Floudas D."/>
            <person name="Copeland A."/>
            <person name="Barry K.W."/>
            <person name="Cichocki N."/>
            <person name="Veneault-Fourrey C."/>
            <person name="LaButti K."/>
            <person name="Lindquist E.A."/>
            <person name="Lipzen A."/>
            <person name="Lundell T."/>
            <person name="Morin E."/>
            <person name="Murat C."/>
            <person name="Riley R."/>
            <person name="Ohm R."/>
            <person name="Sun H."/>
            <person name="Tunlid A."/>
            <person name="Henrissat B."/>
            <person name="Grigoriev I.V."/>
            <person name="Hibbett D.S."/>
            <person name="Martin F."/>
        </authorList>
    </citation>
    <scope>NUCLEOTIDE SEQUENCE [LARGE SCALE GENOMIC DNA]</scope>
    <source>
        <strain evidence="3">FD-334 SS-4</strain>
    </source>
</reference>
<feature type="domain" description="F-box" evidence="1">
    <location>
        <begin position="7"/>
        <end position="39"/>
    </location>
</feature>
<dbReference type="InterPro" id="IPR036047">
    <property type="entry name" value="F-box-like_dom_sf"/>
</dbReference>
<protein>
    <recommendedName>
        <fullName evidence="1">F-box domain-containing protein</fullName>
    </recommendedName>
</protein>
<sequence>MHASLPLPVEILGNILRRIDDYQTLYLVALVCRRFYPEASMILYRSPKNLSPYRHITFLSSLASDPRLACLVRSYKLPPIAGKQRITCLELLRITLPMMINLKELSIMATANEMQILPMPRLTFQVENLSWIQIDSTKNDQFMRWAQSQKSMKHLRWIHREAVEISRSAFPDLVSLEGNLHVVEALMPGRSIRRLHWIADAFYDGEFNVRNKLAVEMGNLQSLTFEDGFNTIKYSMIACHLHSLTFLELVGDFHKSVRFLSTSIFMPNAVLIYVKGHGDDSITTHLEDLGILSGPNDR</sequence>
<evidence type="ECO:0000313" key="2">
    <source>
        <dbReference type="EMBL" id="KJA17914.1"/>
    </source>
</evidence>
<name>A0A0D2NG06_HYPSF</name>
<dbReference type="Gene3D" id="1.20.1280.50">
    <property type="match status" value="1"/>
</dbReference>
<keyword evidence="3" id="KW-1185">Reference proteome</keyword>
<evidence type="ECO:0000313" key="3">
    <source>
        <dbReference type="Proteomes" id="UP000054270"/>
    </source>
</evidence>
<proteinExistence type="predicted"/>
<dbReference type="EMBL" id="KN817596">
    <property type="protein sequence ID" value="KJA17914.1"/>
    <property type="molecule type" value="Genomic_DNA"/>
</dbReference>
<dbReference type="SUPFAM" id="SSF81383">
    <property type="entry name" value="F-box domain"/>
    <property type="match status" value="1"/>
</dbReference>
<organism evidence="2 3">
    <name type="scientific">Hypholoma sublateritium (strain FD-334 SS-4)</name>
    <dbReference type="NCBI Taxonomy" id="945553"/>
    <lineage>
        <taxon>Eukaryota</taxon>
        <taxon>Fungi</taxon>
        <taxon>Dikarya</taxon>
        <taxon>Basidiomycota</taxon>
        <taxon>Agaricomycotina</taxon>
        <taxon>Agaricomycetes</taxon>
        <taxon>Agaricomycetidae</taxon>
        <taxon>Agaricales</taxon>
        <taxon>Agaricineae</taxon>
        <taxon>Strophariaceae</taxon>
        <taxon>Hypholoma</taxon>
    </lineage>
</organism>
<gene>
    <name evidence="2" type="ORF">HYPSUDRAFT_205771</name>
</gene>
<dbReference type="InterPro" id="IPR001810">
    <property type="entry name" value="F-box_dom"/>
</dbReference>
<dbReference type="AlphaFoldDB" id="A0A0D2NG06"/>
<accession>A0A0D2NG06</accession>
<dbReference type="Pfam" id="PF12937">
    <property type="entry name" value="F-box-like"/>
    <property type="match status" value="1"/>
</dbReference>
<dbReference type="Proteomes" id="UP000054270">
    <property type="component" value="Unassembled WGS sequence"/>
</dbReference>
<evidence type="ECO:0000259" key="1">
    <source>
        <dbReference type="Pfam" id="PF12937"/>
    </source>
</evidence>
<dbReference type="OrthoDB" id="2921984at2759"/>